<evidence type="ECO:0000313" key="1">
    <source>
        <dbReference type="EMBL" id="KRY69709.1"/>
    </source>
</evidence>
<evidence type="ECO:0000313" key="4">
    <source>
        <dbReference type="Proteomes" id="UP000054632"/>
    </source>
</evidence>
<gene>
    <name evidence="1" type="ORF">T4A_4310</name>
    <name evidence="2" type="ORF">T4B_9007</name>
    <name evidence="3" type="ORF">T4C_5835</name>
</gene>
<dbReference type="AlphaFoldDB" id="A0A0V1E7A1"/>
<proteinExistence type="predicted"/>
<evidence type="ECO:0000313" key="5">
    <source>
        <dbReference type="Proteomes" id="UP000054805"/>
    </source>
</evidence>
<protein>
    <submittedName>
        <fullName evidence="1">Uncharacterized protein</fullName>
    </submittedName>
</protein>
<dbReference type="EMBL" id="JYDR01000086">
    <property type="protein sequence ID" value="KRY69709.1"/>
    <property type="molecule type" value="Genomic_DNA"/>
</dbReference>
<reference evidence="4 5" key="1">
    <citation type="submission" date="2015-01" db="EMBL/GenBank/DDBJ databases">
        <title>Evolution of Trichinella species and genotypes.</title>
        <authorList>
            <person name="Korhonen P.K."/>
            <person name="Edoardo P."/>
            <person name="Giuseppe L.R."/>
            <person name="Gasser R.B."/>
        </authorList>
    </citation>
    <scope>NUCLEOTIDE SEQUENCE [LARGE SCALE GENOMIC DNA]</scope>
    <source>
        <strain evidence="1">ISS13</strain>
        <strain evidence="3">ISS176</strain>
        <strain evidence="2">ISS588</strain>
    </source>
</reference>
<dbReference type="Proteomes" id="UP000054826">
    <property type="component" value="Unassembled WGS sequence"/>
</dbReference>
<comment type="caution">
    <text evidence="1">The sequence shown here is derived from an EMBL/GenBank/DDBJ whole genome shotgun (WGS) entry which is preliminary data.</text>
</comment>
<evidence type="ECO:0000313" key="2">
    <source>
        <dbReference type="EMBL" id="KRZ29230.1"/>
    </source>
</evidence>
<dbReference type="EMBL" id="JYDS01000048">
    <property type="protein sequence ID" value="KRZ29230.1"/>
    <property type="molecule type" value="Genomic_DNA"/>
</dbReference>
<dbReference type="Proteomes" id="UP000054805">
    <property type="component" value="Unassembled WGS sequence"/>
</dbReference>
<evidence type="ECO:0000313" key="3">
    <source>
        <dbReference type="EMBL" id="KRZ45377.1"/>
    </source>
</evidence>
<sequence>MLQRINISGKLTKERKDFTITYLLNLFMRNFASKLCAIRLEGAGLTSQSRKQNTPINMSTISTRISATEV</sequence>
<name>A0A0V1E7A1_TRIPS</name>
<dbReference type="EMBL" id="JYDV01000003">
    <property type="protein sequence ID" value="KRZ45377.1"/>
    <property type="molecule type" value="Genomic_DNA"/>
</dbReference>
<keyword evidence="5" id="KW-1185">Reference proteome</keyword>
<organism evidence="1 4">
    <name type="scientific">Trichinella pseudospiralis</name>
    <name type="common">Parasitic roundworm</name>
    <dbReference type="NCBI Taxonomy" id="6337"/>
    <lineage>
        <taxon>Eukaryota</taxon>
        <taxon>Metazoa</taxon>
        <taxon>Ecdysozoa</taxon>
        <taxon>Nematoda</taxon>
        <taxon>Enoplea</taxon>
        <taxon>Dorylaimia</taxon>
        <taxon>Trichinellida</taxon>
        <taxon>Trichinellidae</taxon>
        <taxon>Trichinella</taxon>
    </lineage>
</organism>
<accession>A0A0V1E7A1</accession>
<dbReference type="Proteomes" id="UP000054632">
    <property type="component" value="Unassembled WGS sequence"/>
</dbReference>